<reference evidence="5 6" key="1">
    <citation type="submission" date="2020-12" db="EMBL/GenBank/DDBJ databases">
        <title>Identification and biosynthesis of polyene macrolides produced by Streptomyces alfalfae Men-myco-93-63.</title>
        <authorList>
            <person name="Liu D."/>
            <person name="Li Y."/>
            <person name="Liu L."/>
            <person name="Han X."/>
            <person name="Shen F."/>
        </authorList>
    </citation>
    <scope>NUCLEOTIDE SEQUENCE [LARGE SCALE GENOMIC DNA]</scope>
    <source>
        <strain evidence="5 6">Men-myco-93-63</strain>
    </source>
</reference>
<evidence type="ECO:0000256" key="2">
    <source>
        <dbReference type="ARBA" id="ARBA00009721"/>
    </source>
</evidence>
<feature type="domain" description="Aromatic amino acid beta-eliminating lyase/threonine aldolase" evidence="4">
    <location>
        <begin position="42"/>
        <end position="417"/>
    </location>
</feature>
<name>A0A7T4PPV7_9ACTN</name>
<evidence type="ECO:0000313" key="5">
    <source>
        <dbReference type="EMBL" id="QQC94131.1"/>
    </source>
</evidence>
<dbReference type="NCBIfam" id="NF009709">
    <property type="entry name" value="PRK13238.1"/>
    <property type="match status" value="1"/>
</dbReference>
<evidence type="ECO:0000313" key="6">
    <source>
        <dbReference type="Proteomes" id="UP000596130"/>
    </source>
</evidence>
<protein>
    <submittedName>
        <fullName evidence="5">Tryptophanase</fullName>
        <ecNumber evidence="5">4.1.99.1</ecNumber>
    </submittedName>
</protein>
<keyword evidence="3" id="KW-0663">Pyridoxal phosphate</keyword>
<dbReference type="GO" id="GO:0009034">
    <property type="term" value="F:tryptophanase activity"/>
    <property type="evidence" value="ECO:0007669"/>
    <property type="project" value="UniProtKB-EC"/>
</dbReference>
<evidence type="ECO:0000256" key="1">
    <source>
        <dbReference type="ARBA" id="ARBA00001933"/>
    </source>
</evidence>
<dbReference type="Pfam" id="PF01212">
    <property type="entry name" value="Beta_elim_lyase"/>
    <property type="match status" value="1"/>
</dbReference>
<dbReference type="InterPro" id="IPR015424">
    <property type="entry name" value="PyrdxlP-dep_Trfase"/>
</dbReference>
<dbReference type="InterPro" id="IPR015422">
    <property type="entry name" value="PyrdxlP-dep_Trfase_small"/>
</dbReference>
<evidence type="ECO:0000256" key="3">
    <source>
        <dbReference type="ARBA" id="ARBA00022898"/>
    </source>
</evidence>
<dbReference type="InterPro" id="IPR015421">
    <property type="entry name" value="PyrdxlP-dep_Trfase_major"/>
</dbReference>
<comment type="similarity">
    <text evidence="2">Belongs to the beta-eliminating lyase family.</text>
</comment>
<dbReference type="RefSeq" id="WP_198505253.1">
    <property type="nucleotide sequence ID" value="NZ_CP065959.1"/>
</dbReference>
<dbReference type="SUPFAM" id="SSF53383">
    <property type="entry name" value="PLP-dependent transferases"/>
    <property type="match status" value="1"/>
</dbReference>
<dbReference type="AlphaFoldDB" id="A0A7T4PPV7"/>
<keyword evidence="5" id="KW-0456">Lyase</keyword>
<gene>
    <name evidence="5" type="ORF">I8755_33110</name>
</gene>
<proteinExistence type="inferred from homology"/>
<dbReference type="EMBL" id="CP065959">
    <property type="protein sequence ID" value="QQC94131.1"/>
    <property type="molecule type" value="Genomic_DNA"/>
</dbReference>
<dbReference type="Gene3D" id="3.90.1150.10">
    <property type="entry name" value="Aspartate Aminotransferase, domain 1"/>
    <property type="match status" value="1"/>
</dbReference>
<accession>A0A7T4PPV7</accession>
<comment type="cofactor">
    <cofactor evidence="1">
        <name>pyridoxal 5'-phosphate</name>
        <dbReference type="ChEBI" id="CHEBI:597326"/>
    </cofactor>
</comment>
<dbReference type="PANTHER" id="PTHR32325:SF4">
    <property type="entry name" value="TRYPTOPHANASE"/>
    <property type="match status" value="1"/>
</dbReference>
<dbReference type="EC" id="4.1.99.1" evidence="5"/>
<dbReference type="PANTHER" id="PTHR32325">
    <property type="entry name" value="BETA-ELIMINATING LYASE-LIKE PROTEIN-RELATED"/>
    <property type="match status" value="1"/>
</dbReference>
<evidence type="ECO:0000259" key="4">
    <source>
        <dbReference type="Pfam" id="PF01212"/>
    </source>
</evidence>
<sequence length="459" mass="50126">MEPYRIKAVEALPFTDREHRERSLREAGYNLFRVSAEDVTIDLLTDSGTGSMSAGQWAALMEGDEAYAGAKSYRAFEDRVRDLTGHRHILPVHQGRAGERVLFQAMELRGKVSFSNGHYDTTAANVVLAGGRPVDTRTTKARDFHSPYPFKGNLDLDALRARLLGRSGGEEVALVLLTLTDNGGGGHPVALSHAREIADLCRSRGVPLFLDAARYAENAYLNLLRGEAPQSSPEEIAREFFRTADGALCSLRKDTFGNMGGFLSIDDDALAERCQELVVATEGFATYGGMAGRDLASLTRGIIEATEPRYLAHRYSAAEAFARALADEGLPVMRPTACHAVYIDAGAVMRHIPAREFPAVAFANELFLAAGVRSAEMGSLEAGTYASSGEPAAQRELLRLALPRRVYTQSHLAYVAEAVGRVASHAERLTGYEVLHQPRHLRHFTATLRPLDASESKRR</sequence>
<dbReference type="Proteomes" id="UP000596130">
    <property type="component" value="Chromosome"/>
</dbReference>
<dbReference type="Gene3D" id="3.40.640.10">
    <property type="entry name" value="Type I PLP-dependent aspartate aminotransferase-like (Major domain)"/>
    <property type="match status" value="1"/>
</dbReference>
<organism evidence="5 6">
    <name type="scientific">Streptomyces alfalfae</name>
    <dbReference type="NCBI Taxonomy" id="1642299"/>
    <lineage>
        <taxon>Bacteria</taxon>
        <taxon>Bacillati</taxon>
        <taxon>Actinomycetota</taxon>
        <taxon>Actinomycetes</taxon>
        <taxon>Kitasatosporales</taxon>
        <taxon>Streptomycetaceae</taxon>
        <taxon>Streptomyces</taxon>
    </lineage>
</organism>
<dbReference type="InterPro" id="IPR001597">
    <property type="entry name" value="ArAA_b-elim_lyase/Thr_aldolase"/>
</dbReference>